<accession>S8EPQ5</accession>
<feature type="chain" id="PRO_5004550733" evidence="3">
    <location>
        <begin position="24"/>
        <end position="414"/>
    </location>
</feature>
<feature type="transmembrane region" description="Helical" evidence="2">
    <location>
        <begin position="215"/>
        <end position="236"/>
    </location>
</feature>
<feature type="region of interest" description="Disordered" evidence="1">
    <location>
        <begin position="182"/>
        <end position="211"/>
    </location>
</feature>
<protein>
    <submittedName>
        <fullName evidence="4">Uncharacterized protein</fullName>
    </submittedName>
</protein>
<evidence type="ECO:0000256" key="2">
    <source>
        <dbReference type="SAM" id="Phobius"/>
    </source>
</evidence>
<feature type="compositionally biased region" description="Low complexity" evidence="1">
    <location>
        <begin position="301"/>
        <end position="318"/>
    </location>
</feature>
<dbReference type="eggNOG" id="ENOG502SP6Y">
    <property type="taxonomic scope" value="Eukaryota"/>
</dbReference>
<organism evidence="4 5">
    <name type="scientific">Fomitopsis schrenkii</name>
    <name type="common">Brown rot fungus</name>
    <dbReference type="NCBI Taxonomy" id="2126942"/>
    <lineage>
        <taxon>Eukaryota</taxon>
        <taxon>Fungi</taxon>
        <taxon>Dikarya</taxon>
        <taxon>Basidiomycota</taxon>
        <taxon>Agaricomycotina</taxon>
        <taxon>Agaricomycetes</taxon>
        <taxon>Polyporales</taxon>
        <taxon>Fomitopsis</taxon>
    </lineage>
</organism>
<feature type="signal peptide" evidence="3">
    <location>
        <begin position="1"/>
        <end position="23"/>
    </location>
</feature>
<name>S8EPQ5_FOMSC</name>
<evidence type="ECO:0000313" key="4">
    <source>
        <dbReference type="EMBL" id="EPT06108.1"/>
    </source>
</evidence>
<proteinExistence type="predicted"/>
<dbReference type="HOGENOM" id="CLU_033259_2_0_1"/>
<evidence type="ECO:0000313" key="5">
    <source>
        <dbReference type="Proteomes" id="UP000015241"/>
    </source>
</evidence>
<keyword evidence="5" id="KW-1185">Reference proteome</keyword>
<sequence>MRSSFCTASCVVAACLLPRAVFAASTNATIDDNYGNSVTGDKPTYSNDWNYGPECPTCYIQPDKTKTYEQSWHDVTASLKDLSARNVSFSFNGTAIYIYGILPPPVQYTTTYVNVSVQLDGQVVGRFEHHNTGQTGYQYNVTVYQNTSLEHGVHNVVITARRDVNASYFAFDWAQYTYDPDHSTASTTSSTSPITPTTDSSTAQKRRSHSSVGPIVGGVVGGIAAVFLAILAFIFWRRRTQDKLNVIESFDGGAARGGAIDPVNKPEPIVAAAVVPKLHSLASLPTSDVSASQGMSVTAIVSPTTSSPSATDSPPSSARRAKTARQRAELSRQMHDMEAQVAELRRRQTVRNLQPPPALQSPAGSPAPVAGGHEDVDLRRQIEALQLEVERLRASAAMDEPPPAYEESEGSSRR</sequence>
<dbReference type="OrthoDB" id="3245657at2759"/>
<keyword evidence="2" id="KW-1133">Transmembrane helix</keyword>
<reference evidence="4 5" key="1">
    <citation type="journal article" date="2012" name="Science">
        <title>The Paleozoic origin of enzymatic lignin decomposition reconstructed from 31 fungal genomes.</title>
        <authorList>
            <person name="Floudas D."/>
            <person name="Binder M."/>
            <person name="Riley R."/>
            <person name="Barry K."/>
            <person name="Blanchette R.A."/>
            <person name="Henrissat B."/>
            <person name="Martinez A.T."/>
            <person name="Otillar R."/>
            <person name="Spatafora J.W."/>
            <person name="Yadav J.S."/>
            <person name="Aerts A."/>
            <person name="Benoit I."/>
            <person name="Boyd A."/>
            <person name="Carlson A."/>
            <person name="Copeland A."/>
            <person name="Coutinho P.M."/>
            <person name="de Vries R.P."/>
            <person name="Ferreira P."/>
            <person name="Findley K."/>
            <person name="Foster B."/>
            <person name="Gaskell J."/>
            <person name="Glotzer D."/>
            <person name="Gorecki P."/>
            <person name="Heitman J."/>
            <person name="Hesse C."/>
            <person name="Hori C."/>
            <person name="Igarashi K."/>
            <person name="Jurgens J.A."/>
            <person name="Kallen N."/>
            <person name="Kersten P."/>
            <person name="Kohler A."/>
            <person name="Kuees U."/>
            <person name="Kumar T.K.A."/>
            <person name="Kuo A."/>
            <person name="LaButti K."/>
            <person name="Larrondo L.F."/>
            <person name="Lindquist E."/>
            <person name="Ling A."/>
            <person name="Lombard V."/>
            <person name="Lucas S."/>
            <person name="Lundell T."/>
            <person name="Martin R."/>
            <person name="McLaughlin D.J."/>
            <person name="Morgenstern I."/>
            <person name="Morin E."/>
            <person name="Murat C."/>
            <person name="Nagy L.G."/>
            <person name="Nolan M."/>
            <person name="Ohm R.A."/>
            <person name="Patyshakuliyeva A."/>
            <person name="Rokas A."/>
            <person name="Ruiz-Duenas F.J."/>
            <person name="Sabat G."/>
            <person name="Salamov A."/>
            <person name="Samejima M."/>
            <person name="Schmutz J."/>
            <person name="Slot J.C."/>
            <person name="St John F."/>
            <person name="Stenlid J."/>
            <person name="Sun H."/>
            <person name="Sun S."/>
            <person name="Syed K."/>
            <person name="Tsang A."/>
            <person name="Wiebenga A."/>
            <person name="Young D."/>
            <person name="Pisabarro A."/>
            <person name="Eastwood D.C."/>
            <person name="Martin F."/>
            <person name="Cullen D."/>
            <person name="Grigoriev I.V."/>
            <person name="Hibbett D.S."/>
        </authorList>
    </citation>
    <scope>NUCLEOTIDE SEQUENCE</scope>
    <source>
        <strain evidence="5">FP-58527</strain>
    </source>
</reference>
<dbReference type="InParanoid" id="S8EPQ5"/>
<dbReference type="Gene3D" id="2.60.120.260">
    <property type="entry name" value="Galactose-binding domain-like"/>
    <property type="match status" value="1"/>
</dbReference>
<keyword evidence="2" id="KW-0472">Membrane</keyword>
<feature type="region of interest" description="Disordered" evidence="1">
    <location>
        <begin position="392"/>
        <end position="414"/>
    </location>
</feature>
<evidence type="ECO:0000256" key="3">
    <source>
        <dbReference type="SAM" id="SignalP"/>
    </source>
</evidence>
<dbReference type="Proteomes" id="UP000015241">
    <property type="component" value="Unassembled WGS sequence"/>
</dbReference>
<dbReference type="AlphaFoldDB" id="S8EPQ5"/>
<evidence type="ECO:0000256" key="1">
    <source>
        <dbReference type="SAM" id="MobiDB-lite"/>
    </source>
</evidence>
<dbReference type="EMBL" id="KE504122">
    <property type="protein sequence ID" value="EPT06108.1"/>
    <property type="molecule type" value="Genomic_DNA"/>
</dbReference>
<keyword evidence="2" id="KW-0812">Transmembrane</keyword>
<feature type="region of interest" description="Disordered" evidence="1">
    <location>
        <begin position="354"/>
        <end position="379"/>
    </location>
</feature>
<gene>
    <name evidence="4" type="ORF">FOMPIDRAFT_1021181</name>
</gene>
<feature type="compositionally biased region" description="Low complexity" evidence="1">
    <location>
        <begin position="183"/>
        <end position="202"/>
    </location>
</feature>
<feature type="region of interest" description="Disordered" evidence="1">
    <location>
        <begin position="301"/>
        <end position="331"/>
    </location>
</feature>
<dbReference type="PROSITE" id="PS51257">
    <property type="entry name" value="PROKAR_LIPOPROTEIN"/>
    <property type="match status" value="1"/>
</dbReference>
<keyword evidence="3" id="KW-0732">Signal</keyword>